<gene>
    <name evidence="1" type="primary">Cnig_chr_V.g16693</name>
    <name evidence="1" type="ORF">B9Z55_016693</name>
</gene>
<dbReference type="Proteomes" id="UP000230233">
    <property type="component" value="Chromosome V"/>
</dbReference>
<accession>A0A2G5T5V3</accession>
<evidence type="ECO:0000313" key="2">
    <source>
        <dbReference type="Proteomes" id="UP000230233"/>
    </source>
</evidence>
<sequence length="231" mass="26660">MKCALEPMAVQKALREYINSIFHYSGTYKLILSMKRAGSLPIIPNVEQITIDDITVDPAFLTSLMTTYPDTQSVAVFSSVVGDIPNDSPFFQIPHFYFCGPSLCGPDYIHNFFGRNLYLGKVTCTDQDLIQFLQKWISNEGYHNLETMTITTDYTINQDLIRQAIEHEKYDPNKPGKRPEFLMFDIPYLGSNPTKWRIRSRIAVEIKRIADGKRAFLAMYKCYFNFLVYNT</sequence>
<name>A0A2G5T5V3_9PELO</name>
<dbReference type="PANTHER" id="PTHR21503:SF8">
    <property type="entry name" value="F-BOX ASSOCIATED DOMAIN-CONTAINING PROTEIN-RELATED"/>
    <property type="match status" value="1"/>
</dbReference>
<organism evidence="1 2">
    <name type="scientific">Caenorhabditis nigoni</name>
    <dbReference type="NCBI Taxonomy" id="1611254"/>
    <lineage>
        <taxon>Eukaryota</taxon>
        <taxon>Metazoa</taxon>
        <taxon>Ecdysozoa</taxon>
        <taxon>Nematoda</taxon>
        <taxon>Chromadorea</taxon>
        <taxon>Rhabditida</taxon>
        <taxon>Rhabditina</taxon>
        <taxon>Rhabditomorpha</taxon>
        <taxon>Rhabditoidea</taxon>
        <taxon>Rhabditidae</taxon>
        <taxon>Peloderinae</taxon>
        <taxon>Caenorhabditis</taxon>
    </lineage>
</organism>
<dbReference type="PANTHER" id="PTHR21503">
    <property type="entry name" value="F-BOX-CONTAINING HYPOTHETICAL PROTEIN C.ELEGANS"/>
    <property type="match status" value="1"/>
</dbReference>
<reference evidence="2" key="1">
    <citation type="submission" date="2017-10" db="EMBL/GenBank/DDBJ databases">
        <title>Rapid genome shrinkage in a self-fertile nematode reveals novel sperm competition proteins.</title>
        <authorList>
            <person name="Yin D."/>
            <person name="Schwarz E.M."/>
            <person name="Thomas C.G."/>
            <person name="Felde R.L."/>
            <person name="Korf I.F."/>
            <person name="Cutter A.D."/>
            <person name="Schartner C.M."/>
            <person name="Ralston E.J."/>
            <person name="Meyer B.J."/>
            <person name="Haag E.S."/>
        </authorList>
    </citation>
    <scope>NUCLEOTIDE SEQUENCE [LARGE SCALE GENOMIC DNA]</scope>
    <source>
        <strain evidence="2">JU1422</strain>
    </source>
</reference>
<protein>
    <recommendedName>
        <fullName evidence="3">F-box associated domain-containing protein</fullName>
    </recommendedName>
</protein>
<evidence type="ECO:0000313" key="1">
    <source>
        <dbReference type="EMBL" id="PIC22744.1"/>
    </source>
</evidence>
<dbReference type="EMBL" id="PDUG01000005">
    <property type="protein sequence ID" value="PIC22744.1"/>
    <property type="molecule type" value="Genomic_DNA"/>
</dbReference>
<proteinExistence type="predicted"/>
<keyword evidence="2" id="KW-1185">Reference proteome</keyword>
<evidence type="ECO:0008006" key="3">
    <source>
        <dbReference type="Google" id="ProtNLM"/>
    </source>
</evidence>
<comment type="caution">
    <text evidence="1">The sequence shown here is derived from an EMBL/GenBank/DDBJ whole genome shotgun (WGS) entry which is preliminary data.</text>
</comment>
<dbReference type="AlphaFoldDB" id="A0A2G5T5V3"/>